<dbReference type="EMBL" id="JAABNR010000011">
    <property type="protein sequence ID" value="NBZ88480.1"/>
    <property type="molecule type" value="Genomic_DNA"/>
</dbReference>
<dbReference type="AlphaFoldDB" id="A0AAE4YEL2"/>
<keyword evidence="3" id="KW-1185">Reference proteome</keyword>
<gene>
    <name evidence="2" type="ORF">GV832_12880</name>
</gene>
<evidence type="ECO:0000313" key="3">
    <source>
        <dbReference type="Proteomes" id="UP001193501"/>
    </source>
</evidence>
<dbReference type="RefSeq" id="WP_168775294.1">
    <property type="nucleotide sequence ID" value="NZ_JAABNR010000011.1"/>
</dbReference>
<comment type="caution">
    <text evidence="2">The sequence shown here is derived from an EMBL/GenBank/DDBJ whole genome shotgun (WGS) entry which is preliminary data.</text>
</comment>
<dbReference type="InterPro" id="IPR014922">
    <property type="entry name" value="YdhG-like"/>
</dbReference>
<name>A0AAE4YEL2_9RHOB</name>
<dbReference type="Proteomes" id="UP001193501">
    <property type="component" value="Unassembled WGS sequence"/>
</dbReference>
<feature type="domain" description="YdhG-like" evidence="1">
    <location>
        <begin position="17"/>
        <end position="115"/>
    </location>
</feature>
<dbReference type="Pfam" id="PF08818">
    <property type="entry name" value="DUF1801"/>
    <property type="match status" value="1"/>
</dbReference>
<organism evidence="2 3">
    <name type="scientific">Stagnihabitans tardus</name>
    <dbReference type="NCBI Taxonomy" id="2699202"/>
    <lineage>
        <taxon>Bacteria</taxon>
        <taxon>Pseudomonadati</taxon>
        <taxon>Pseudomonadota</taxon>
        <taxon>Alphaproteobacteria</taxon>
        <taxon>Rhodobacterales</taxon>
        <taxon>Paracoccaceae</taxon>
        <taxon>Stagnihabitans</taxon>
    </lineage>
</organism>
<evidence type="ECO:0000259" key="1">
    <source>
        <dbReference type="Pfam" id="PF08818"/>
    </source>
</evidence>
<protein>
    <submittedName>
        <fullName evidence="2">DUF1801 domain-containing protein</fullName>
    </submittedName>
</protein>
<reference evidence="2" key="1">
    <citation type="submission" date="2020-01" db="EMBL/GenBank/DDBJ databases">
        <authorList>
            <person name="Chen W.-M."/>
        </authorList>
    </citation>
    <scope>NUCLEOTIDE SEQUENCE</scope>
    <source>
        <strain evidence="2">CYK-10</strain>
    </source>
</reference>
<accession>A0AAE4YEL2</accession>
<sequence>MTEDVHAFLATLDPQRRAEAYSLIGLFSDVTGYAPVLWPGKIIGFGRYAYRYESGHAGVSLATGFSPRKAELSLYVNGADPALLERLGKHRAGKGCLYLRRLSDADPAVLKELIALGLQDLLSRWTVTADQGCNWTNPRRRDRENLLSGERP</sequence>
<proteinExistence type="predicted"/>
<evidence type="ECO:0000313" key="2">
    <source>
        <dbReference type="EMBL" id="NBZ88480.1"/>
    </source>
</evidence>